<protein>
    <submittedName>
        <fullName evidence="1">Uncharacterized protein</fullName>
    </submittedName>
</protein>
<name>A0A1E3IXX9_9TREE</name>
<reference evidence="1" key="2">
    <citation type="journal article" date="2022" name="Elife">
        <title>Obligate sexual reproduction of a homothallic fungus closely related to the Cryptococcus pathogenic species complex.</title>
        <authorList>
            <person name="Passer A.R."/>
            <person name="Clancey S.A."/>
            <person name="Shea T."/>
            <person name="David-Palma M."/>
            <person name="Averette A.F."/>
            <person name="Boekhout T."/>
            <person name="Porcel B.M."/>
            <person name="Nowrousian M."/>
            <person name="Cuomo C.A."/>
            <person name="Sun S."/>
            <person name="Heitman J."/>
            <person name="Coelho M.A."/>
        </authorList>
    </citation>
    <scope>NUCLEOTIDE SEQUENCE</scope>
    <source>
        <strain evidence="1">CBS 7841</strain>
    </source>
</reference>
<proteinExistence type="predicted"/>
<dbReference type="InterPro" id="IPR013945">
    <property type="entry name" value="Pkr1"/>
</dbReference>
<evidence type="ECO:0000313" key="2">
    <source>
        <dbReference type="Proteomes" id="UP000094043"/>
    </source>
</evidence>
<dbReference type="PANTHER" id="PTHR28251:SF1">
    <property type="entry name" value="V-TYPE ATPASE ASSEMBLY FACTOR PKR1"/>
    <property type="match status" value="1"/>
</dbReference>
<evidence type="ECO:0000313" key="1">
    <source>
        <dbReference type="EMBL" id="WVN90878.1"/>
    </source>
</evidence>
<dbReference type="OrthoDB" id="9626941at2759"/>
<dbReference type="RefSeq" id="XP_066071578.1">
    <property type="nucleotide sequence ID" value="XM_066215481.1"/>
</dbReference>
<sequence length="117" mass="12937">MSDTIQSDEKPVTHGKPGFFGSLAKSVFEPGVNPAVVMAMNLCFFLLVLTLIGLAILTQGNRHVLLLIGMTTFLWGSMVWFVAELTRLQSRPDNLPPPSDFLGDEDATLMDENRKEK</sequence>
<dbReference type="PANTHER" id="PTHR28251">
    <property type="entry name" value="V-TYPE ATPASE ASSEMBLY FACTOR PKR1"/>
    <property type="match status" value="1"/>
</dbReference>
<gene>
    <name evidence="1" type="ORF">L203_106121</name>
</gene>
<dbReference type="GO" id="GO:0005789">
    <property type="term" value="C:endoplasmic reticulum membrane"/>
    <property type="evidence" value="ECO:0007669"/>
    <property type="project" value="TreeGrafter"/>
</dbReference>
<dbReference type="AlphaFoldDB" id="A0A1E3IXX9"/>
<dbReference type="VEuPathDB" id="FungiDB:L203_00828"/>
<dbReference type="EMBL" id="CP143791">
    <property type="protein sequence ID" value="WVN90878.1"/>
    <property type="molecule type" value="Genomic_DNA"/>
</dbReference>
<keyword evidence="2" id="KW-1185">Reference proteome</keyword>
<reference evidence="1" key="3">
    <citation type="submission" date="2024-01" db="EMBL/GenBank/DDBJ databases">
        <authorList>
            <person name="Coelho M.A."/>
            <person name="David-Palma M."/>
            <person name="Shea T."/>
            <person name="Sun S."/>
            <person name="Cuomo C.A."/>
            <person name="Heitman J."/>
        </authorList>
    </citation>
    <scope>NUCLEOTIDE SEQUENCE</scope>
    <source>
        <strain evidence="1">CBS 7841</strain>
    </source>
</reference>
<dbReference type="GO" id="GO:0070072">
    <property type="term" value="P:vacuolar proton-transporting V-type ATPase complex assembly"/>
    <property type="evidence" value="ECO:0007669"/>
    <property type="project" value="InterPro"/>
</dbReference>
<reference evidence="1" key="1">
    <citation type="submission" date="2016-06" db="EMBL/GenBank/DDBJ databases">
        <authorList>
            <person name="Cuomo C."/>
            <person name="Litvintseva A."/>
            <person name="Heitman J."/>
            <person name="Chen Y."/>
            <person name="Sun S."/>
            <person name="Springer D."/>
            <person name="Dromer F."/>
            <person name="Young S."/>
            <person name="Zeng Q."/>
            <person name="Chapman S."/>
            <person name="Gujja S."/>
            <person name="Saif S."/>
            <person name="Birren B."/>
        </authorList>
    </citation>
    <scope>NUCLEOTIDE SEQUENCE</scope>
    <source>
        <strain evidence="1">CBS 7841</strain>
    </source>
</reference>
<accession>A0A1E3IXX9</accession>
<organism evidence="1 2">
    <name type="scientific">Cryptococcus depauperatus CBS 7841</name>
    <dbReference type="NCBI Taxonomy" id="1295531"/>
    <lineage>
        <taxon>Eukaryota</taxon>
        <taxon>Fungi</taxon>
        <taxon>Dikarya</taxon>
        <taxon>Basidiomycota</taxon>
        <taxon>Agaricomycotina</taxon>
        <taxon>Tremellomycetes</taxon>
        <taxon>Tremellales</taxon>
        <taxon>Cryptococcaceae</taxon>
        <taxon>Cryptococcus</taxon>
    </lineage>
</organism>
<dbReference type="GeneID" id="91090329"/>
<dbReference type="KEGG" id="cdep:91090329"/>
<dbReference type="Pfam" id="PF08636">
    <property type="entry name" value="Pkr1"/>
    <property type="match status" value="1"/>
</dbReference>
<dbReference type="Proteomes" id="UP000094043">
    <property type="component" value="Chromosome 8"/>
</dbReference>